<keyword evidence="3" id="KW-1185">Reference proteome</keyword>
<dbReference type="GO" id="GO:0016491">
    <property type="term" value="F:oxidoreductase activity"/>
    <property type="evidence" value="ECO:0007669"/>
    <property type="project" value="InterPro"/>
</dbReference>
<dbReference type="InterPro" id="IPR002937">
    <property type="entry name" value="Amino_oxidase"/>
</dbReference>
<dbReference type="AlphaFoldDB" id="A0A3P5WHI1"/>
<feature type="domain" description="Amine oxidase" evidence="1">
    <location>
        <begin position="20"/>
        <end position="291"/>
    </location>
</feature>
<evidence type="ECO:0000259" key="1">
    <source>
        <dbReference type="Pfam" id="PF01593"/>
    </source>
</evidence>
<name>A0A3P5WHI1_9RHOB</name>
<dbReference type="RefSeq" id="WP_124084574.1">
    <property type="nucleotide sequence ID" value="NZ_UXAW01000022.1"/>
</dbReference>
<organism evidence="2 3">
    <name type="scientific">Pseudogemmobacter humi</name>
    <dbReference type="NCBI Taxonomy" id="2483812"/>
    <lineage>
        <taxon>Bacteria</taxon>
        <taxon>Pseudomonadati</taxon>
        <taxon>Pseudomonadota</taxon>
        <taxon>Alphaproteobacteria</taxon>
        <taxon>Rhodobacterales</taxon>
        <taxon>Paracoccaceae</taxon>
        <taxon>Pseudogemmobacter</taxon>
    </lineage>
</organism>
<dbReference type="Gene3D" id="3.50.50.60">
    <property type="entry name" value="FAD/NAD(P)-binding domain"/>
    <property type="match status" value="1"/>
</dbReference>
<sequence>MPFDATRGAPQKIAIVGGGISGLSSAWLLSRHHQVTLFEAAPRPGGHARTVMAGRCGDIAVDTGFIVFNYANYPHLTALFRDLDVPVQRSDMSFGVSLDNGRVEYALRSLDAVFAQRSNLLRPDFHRMIRDILRFNAQAGAAARDRPDLTIDELIDELGLGARFRDQYLYPICGAIWSTPARRIGAFPAGALLRFMSNHALMSKGGQHQWWTVTGGSITYVTRLAGTLEAAGVALRCAAPVRAVTRGETGVTVQTDGVAEAFEHVVLACHADQALALLSDPSADETAALGAVRFQDNRAVLHADPRVMPARRKCWGAWVYRDDNPAADSGVGVTYWMNRLQSLPEDDPLFVSLNPGITIDPALIYDETVFRHPVFDQAALDAQVRLRAMQGQRQTWFAGAWLRNGFHEDGFASAMRIARQLSPATV</sequence>
<dbReference type="Pfam" id="PF01593">
    <property type="entry name" value="Amino_oxidase"/>
    <property type="match status" value="1"/>
</dbReference>
<dbReference type="Proteomes" id="UP000277498">
    <property type="component" value="Unassembled WGS sequence"/>
</dbReference>
<proteinExistence type="predicted"/>
<dbReference type="PANTHER" id="PTHR42923:SF17">
    <property type="entry name" value="AMINE OXIDASE DOMAIN-CONTAINING PROTEIN"/>
    <property type="match status" value="1"/>
</dbReference>
<dbReference type="SUPFAM" id="SSF51905">
    <property type="entry name" value="FAD/NAD(P)-binding domain"/>
    <property type="match status" value="1"/>
</dbReference>
<reference evidence="2 3" key="1">
    <citation type="submission" date="2018-11" db="EMBL/GenBank/DDBJ databases">
        <authorList>
            <person name="Criscuolo A."/>
        </authorList>
    </citation>
    <scope>NUCLEOTIDE SEQUENCE [LARGE SCALE GENOMIC DNA]</scope>
    <source>
        <strain evidence="2">ACIP111625</strain>
    </source>
</reference>
<dbReference type="PANTHER" id="PTHR42923">
    <property type="entry name" value="PROTOPORPHYRINOGEN OXIDASE"/>
    <property type="match status" value="1"/>
</dbReference>
<dbReference type="OrthoDB" id="20837at2"/>
<protein>
    <recommendedName>
        <fullName evidence="1">Amine oxidase domain-containing protein</fullName>
    </recommendedName>
</protein>
<dbReference type="EMBL" id="UXAW01000022">
    <property type="protein sequence ID" value="VDC18956.1"/>
    <property type="molecule type" value="Genomic_DNA"/>
</dbReference>
<dbReference type="InterPro" id="IPR036188">
    <property type="entry name" value="FAD/NAD-bd_sf"/>
</dbReference>
<accession>A0A3P5WHI1</accession>
<evidence type="ECO:0000313" key="3">
    <source>
        <dbReference type="Proteomes" id="UP000277498"/>
    </source>
</evidence>
<evidence type="ECO:0000313" key="2">
    <source>
        <dbReference type="EMBL" id="VDC18956.1"/>
    </source>
</evidence>
<dbReference type="InterPro" id="IPR050464">
    <property type="entry name" value="Zeta_carotene_desat/Oxidored"/>
</dbReference>
<gene>
    <name evidence="2" type="ORF">XINFAN_00042</name>
</gene>